<dbReference type="InterPro" id="IPR050482">
    <property type="entry name" value="Sensor_HK_TwoCompSys"/>
</dbReference>
<comment type="caution">
    <text evidence="6">The sequence shown here is derived from an EMBL/GenBank/DDBJ whole genome shotgun (WGS) entry which is preliminary data.</text>
</comment>
<protein>
    <submittedName>
        <fullName evidence="6">Ligand-binding sensor domain-containing protein</fullName>
    </submittedName>
</protein>
<dbReference type="InterPro" id="IPR005467">
    <property type="entry name" value="His_kinase_dom"/>
</dbReference>
<keyword evidence="3" id="KW-0902">Two-component regulatory system</keyword>
<feature type="transmembrane region" description="Helical" evidence="4">
    <location>
        <begin position="776"/>
        <end position="794"/>
    </location>
</feature>
<dbReference type="EMBL" id="JAVDUU010000002">
    <property type="protein sequence ID" value="MDR6941687.1"/>
    <property type="molecule type" value="Genomic_DNA"/>
</dbReference>
<dbReference type="InterPro" id="IPR011712">
    <property type="entry name" value="Sig_transdc_His_kin_sub3_dim/P"/>
</dbReference>
<accession>A0ABU1T8L6</accession>
<dbReference type="Pfam" id="PF02518">
    <property type="entry name" value="HATPase_c"/>
    <property type="match status" value="1"/>
</dbReference>
<name>A0ABU1T8L6_9SPHI</name>
<feature type="domain" description="Histidine kinase" evidence="5">
    <location>
        <begin position="814"/>
        <end position="998"/>
    </location>
</feature>
<dbReference type="InterPro" id="IPR036890">
    <property type="entry name" value="HATPase_C_sf"/>
</dbReference>
<dbReference type="InterPro" id="IPR015943">
    <property type="entry name" value="WD40/YVTN_repeat-like_dom_sf"/>
</dbReference>
<evidence type="ECO:0000256" key="2">
    <source>
        <dbReference type="ARBA" id="ARBA00022777"/>
    </source>
</evidence>
<dbReference type="Proteomes" id="UP001247620">
    <property type="component" value="Unassembled WGS sequence"/>
</dbReference>
<dbReference type="InterPro" id="IPR013783">
    <property type="entry name" value="Ig-like_fold"/>
</dbReference>
<dbReference type="Gene3D" id="2.60.40.10">
    <property type="entry name" value="Immunoglobulins"/>
    <property type="match status" value="1"/>
</dbReference>
<dbReference type="RefSeq" id="WP_310093738.1">
    <property type="nucleotide sequence ID" value="NZ_JAVDUU010000002.1"/>
</dbReference>
<dbReference type="Gene3D" id="2.130.10.10">
    <property type="entry name" value="YVTN repeat-like/Quinoprotein amine dehydrogenase"/>
    <property type="match status" value="3"/>
</dbReference>
<evidence type="ECO:0000256" key="1">
    <source>
        <dbReference type="ARBA" id="ARBA00022679"/>
    </source>
</evidence>
<sequence length="998" mass="112989">MSRHILLCLGLIYSLNCYSQSNESRLVNKYVQQDGLSSYNIRSIVQDPMGFIWIATQEGLNLFDGRNFTKYTHNSNGNNKILASDVRSLTIDTTRHVIWVLTSIGGINAIDYLSGKVVRSIEGGQVDNDDWNISMVLCQEKLWIGCMTSLKVYDLHKNQWIKGPEIPFERNSNDELFGVKNIFLDAKGNIWAFLNHYGILLIDPATRRVKAKLGLQRIFSQSSENDLNFTAVAELSPGNLIVGTSAGIKLISDSGQTIVARDPEGTLSRLGKIGAIALSRDNIYVANNLHLYKFQRDLKNYTKLSEAKSSSSESWFTNIQNMHIDDEGNGWIGCKQGLAFLSNKKAAFKSVSNKSYKQSGLTHVYNVFPIEASEILVSQENGLLTYNSLNEQFHSIDNKRAFYYAFRDFDGNMIVTGDQGMFLLKNYKLTSLASLYPELKPITNCCINSHLLIGDSLCVMGSDNNRGVFVWNYKKKSLRIIDNNSKPVKLRSNIVNRVYRDSSGQIWVLSDNGIDILSPDFSNVGNLHLKMPVSGEPIKLFFDICQSMDCFWIACYSFGILQVNKNGKVLKVINSSDGLCNDGVYKIFNKRDKKLIITSNNGLSVMSMDDLTFTNYYERDGLHSDAFEEACGIEVNGKIFAGGLNGFTIIDPDLLTNNNISPKLYFNTIKIDTKNGLINVRDLKLQDLIVPYDALQTTISFTGLNYNNPGRVRFRYKIEEINSKWINIGARSFINIIGISPGDYNLFVQVANEDGIWNRLPLKLRLHFLPHWYQTWWFKLLSVMIVFGFFYWIYSYRINQLKVQHAIRRDIANDLHDDLGSSLNSIKMFTHLALHKKDNKVYVNEIDSLITNATAGLRDMLWVLEDSKDRLSELMERIKKISWTVAEASGIEFFCSVDPEIRGWHISKTEKRNLLLIAKEAINNCLKYSSCSSIKVYLCSSSSKRIVLSITDDGRGFDINTVKEGYGLGNIRYRAEQISYNMRVISEVGKGTTIIVEG</sequence>
<dbReference type="InterPro" id="IPR011047">
    <property type="entry name" value="Quinoprotein_ADH-like_sf"/>
</dbReference>
<keyword evidence="4" id="KW-0812">Transmembrane</keyword>
<dbReference type="SUPFAM" id="SSF55874">
    <property type="entry name" value="ATPase domain of HSP90 chaperone/DNA topoisomerase II/histidine kinase"/>
    <property type="match status" value="1"/>
</dbReference>
<gene>
    <name evidence="6" type="ORF">J2W55_001529</name>
</gene>
<keyword evidence="2" id="KW-0418">Kinase</keyword>
<dbReference type="SUPFAM" id="SSF101898">
    <property type="entry name" value="NHL repeat"/>
    <property type="match status" value="1"/>
</dbReference>
<evidence type="ECO:0000313" key="7">
    <source>
        <dbReference type="Proteomes" id="UP001247620"/>
    </source>
</evidence>
<evidence type="ECO:0000313" key="6">
    <source>
        <dbReference type="EMBL" id="MDR6941687.1"/>
    </source>
</evidence>
<evidence type="ECO:0000259" key="5">
    <source>
        <dbReference type="PROSITE" id="PS50109"/>
    </source>
</evidence>
<keyword evidence="4" id="KW-0472">Membrane</keyword>
<keyword evidence="4" id="KW-1133">Transmembrane helix</keyword>
<organism evidence="6 7">
    <name type="scientific">Mucilaginibacter pocheonensis</name>
    <dbReference type="NCBI Taxonomy" id="398050"/>
    <lineage>
        <taxon>Bacteria</taxon>
        <taxon>Pseudomonadati</taxon>
        <taxon>Bacteroidota</taxon>
        <taxon>Sphingobacteriia</taxon>
        <taxon>Sphingobacteriales</taxon>
        <taxon>Sphingobacteriaceae</taxon>
        <taxon>Mucilaginibacter</taxon>
    </lineage>
</organism>
<dbReference type="InterPro" id="IPR003594">
    <property type="entry name" value="HATPase_dom"/>
</dbReference>
<keyword evidence="7" id="KW-1185">Reference proteome</keyword>
<reference evidence="6 7" key="1">
    <citation type="submission" date="2023-07" db="EMBL/GenBank/DDBJ databases">
        <title>Sorghum-associated microbial communities from plants grown in Nebraska, USA.</title>
        <authorList>
            <person name="Schachtman D."/>
        </authorList>
    </citation>
    <scope>NUCLEOTIDE SEQUENCE [LARGE SCALE GENOMIC DNA]</scope>
    <source>
        <strain evidence="6 7">3262</strain>
    </source>
</reference>
<dbReference type="PROSITE" id="PS50109">
    <property type="entry name" value="HIS_KIN"/>
    <property type="match status" value="1"/>
</dbReference>
<dbReference type="Pfam" id="PF07494">
    <property type="entry name" value="Reg_prop"/>
    <property type="match status" value="1"/>
</dbReference>
<dbReference type="SUPFAM" id="SSF50998">
    <property type="entry name" value="Quinoprotein alcohol dehydrogenase-like"/>
    <property type="match status" value="1"/>
</dbReference>
<dbReference type="InterPro" id="IPR011123">
    <property type="entry name" value="Y_Y_Y"/>
</dbReference>
<dbReference type="PANTHER" id="PTHR24421">
    <property type="entry name" value="NITRATE/NITRITE SENSOR PROTEIN NARX-RELATED"/>
    <property type="match status" value="1"/>
</dbReference>
<keyword evidence="1" id="KW-0808">Transferase</keyword>
<evidence type="ECO:0000256" key="4">
    <source>
        <dbReference type="SAM" id="Phobius"/>
    </source>
</evidence>
<evidence type="ECO:0000256" key="3">
    <source>
        <dbReference type="ARBA" id="ARBA00023012"/>
    </source>
</evidence>
<dbReference type="Pfam" id="PF07495">
    <property type="entry name" value="Y_Y_Y"/>
    <property type="match status" value="1"/>
</dbReference>
<dbReference type="Pfam" id="PF07730">
    <property type="entry name" value="HisKA_3"/>
    <property type="match status" value="1"/>
</dbReference>
<proteinExistence type="predicted"/>
<dbReference type="InterPro" id="IPR011110">
    <property type="entry name" value="Reg_prop"/>
</dbReference>
<dbReference type="CDD" id="cd16917">
    <property type="entry name" value="HATPase_UhpB-NarQ-NarX-like"/>
    <property type="match status" value="1"/>
</dbReference>
<dbReference type="Gene3D" id="3.30.565.10">
    <property type="entry name" value="Histidine kinase-like ATPase, C-terminal domain"/>
    <property type="match status" value="1"/>
</dbReference>